<dbReference type="Pfam" id="PF03816">
    <property type="entry name" value="LytR_cpsA_psr"/>
    <property type="match status" value="1"/>
</dbReference>
<reference evidence="5 6" key="1">
    <citation type="submission" date="2017-01" db="EMBL/GenBank/DDBJ databases">
        <title>Genome analysis of Paenibacillus selenitrireducens ES3-24.</title>
        <authorList>
            <person name="Xu D."/>
            <person name="Yao R."/>
            <person name="Zheng S."/>
        </authorList>
    </citation>
    <scope>NUCLEOTIDE SEQUENCE [LARGE SCALE GENOMIC DNA]</scope>
    <source>
        <strain evidence="5 6">ES3-24</strain>
    </source>
</reference>
<evidence type="ECO:0000256" key="2">
    <source>
        <dbReference type="SAM" id="MobiDB-lite"/>
    </source>
</evidence>
<dbReference type="NCBIfam" id="TIGR00350">
    <property type="entry name" value="lytR_cpsA_psr"/>
    <property type="match status" value="1"/>
</dbReference>
<comment type="caution">
    <text evidence="5">The sequence shown here is derived from an EMBL/GenBank/DDBJ whole genome shotgun (WGS) entry which is preliminary data.</text>
</comment>
<sequence length="362" mass="40528">MNPASGLPPRERSGRTSIAQKSNKPQNTQNTQNTKKTQKTKPKKAKSPWRTFFKTIGILLIVGIISACVAAGYLVYKADKGLDAISTVSPDEKPLPPELSAKVKPVSMLLLGVDTREDSGGLNTDVFMVATMNPVTKTATVVSIPRDTKVELKGYKSRKINAYYAAFRSQDKDKANDDMKEFVGKYLDIPIDYISMINFKGFADVVDALGGVDVNVDMDMRYVDTADGTNINLKKGFQTLNGEDALNFVRYRKSNTKNPTKGSSDFERNRRQSEVLHEMMRKMQTFDGVTKVPAIIDSVGKNLKMDVQKDQIKDLITTYFTMNKDNVTFIPIEGNWKSPYVYLDDAKFEEAKQALKQELTEK</sequence>
<dbReference type="PANTHER" id="PTHR33392">
    <property type="entry name" value="POLYISOPRENYL-TEICHOIC ACID--PEPTIDOGLYCAN TEICHOIC ACID TRANSFERASE TAGU"/>
    <property type="match status" value="1"/>
</dbReference>
<gene>
    <name evidence="5" type="ORF">BVG16_11215</name>
</gene>
<dbReference type="Gene3D" id="3.40.630.190">
    <property type="entry name" value="LCP protein"/>
    <property type="match status" value="1"/>
</dbReference>
<feature type="compositionally biased region" description="Low complexity" evidence="2">
    <location>
        <begin position="20"/>
        <end position="35"/>
    </location>
</feature>
<keyword evidence="3" id="KW-1133">Transmembrane helix</keyword>
<evidence type="ECO:0000256" key="3">
    <source>
        <dbReference type="SAM" id="Phobius"/>
    </source>
</evidence>
<keyword evidence="6" id="KW-1185">Reference proteome</keyword>
<evidence type="ECO:0000259" key="4">
    <source>
        <dbReference type="Pfam" id="PF03816"/>
    </source>
</evidence>
<feature type="domain" description="Cell envelope-related transcriptional attenuator" evidence="4">
    <location>
        <begin position="123"/>
        <end position="284"/>
    </location>
</feature>
<dbReference type="InterPro" id="IPR050922">
    <property type="entry name" value="LytR/CpsA/Psr_CW_biosynth"/>
</dbReference>
<keyword evidence="3" id="KW-0812">Transmembrane</keyword>
<evidence type="ECO:0000256" key="1">
    <source>
        <dbReference type="ARBA" id="ARBA00006068"/>
    </source>
</evidence>
<dbReference type="OrthoDB" id="27330at2"/>
<organism evidence="5 6">
    <name type="scientific">Paenibacillus selenitireducens</name>
    <dbReference type="NCBI Taxonomy" id="1324314"/>
    <lineage>
        <taxon>Bacteria</taxon>
        <taxon>Bacillati</taxon>
        <taxon>Bacillota</taxon>
        <taxon>Bacilli</taxon>
        <taxon>Bacillales</taxon>
        <taxon>Paenibacillaceae</taxon>
        <taxon>Paenibacillus</taxon>
    </lineage>
</organism>
<dbReference type="Proteomes" id="UP000190188">
    <property type="component" value="Unassembled WGS sequence"/>
</dbReference>
<feature type="transmembrane region" description="Helical" evidence="3">
    <location>
        <begin position="51"/>
        <end position="76"/>
    </location>
</feature>
<dbReference type="PANTHER" id="PTHR33392:SF6">
    <property type="entry name" value="POLYISOPRENYL-TEICHOIC ACID--PEPTIDOGLYCAN TEICHOIC ACID TRANSFERASE TAGU"/>
    <property type="match status" value="1"/>
</dbReference>
<evidence type="ECO:0000313" key="6">
    <source>
        <dbReference type="Proteomes" id="UP000190188"/>
    </source>
</evidence>
<keyword evidence="3" id="KW-0472">Membrane</keyword>
<protein>
    <submittedName>
        <fullName evidence="5">Transcriptional regulator</fullName>
    </submittedName>
</protein>
<comment type="similarity">
    <text evidence="1">Belongs to the LytR/CpsA/Psr (LCP) family.</text>
</comment>
<evidence type="ECO:0000313" key="5">
    <source>
        <dbReference type="EMBL" id="OPA78439.1"/>
    </source>
</evidence>
<accession>A0A1T2XEX9</accession>
<dbReference type="AlphaFoldDB" id="A0A1T2XEX9"/>
<feature type="region of interest" description="Disordered" evidence="2">
    <location>
        <begin position="1"/>
        <end position="46"/>
    </location>
</feature>
<dbReference type="EMBL" id="MSZX01000004">
    <property type="protein sequence ID" value="OPA78439.1"/>
    <property type="molecule type" value="Genomic_DNA"/>
</dbReference>
<name>A0A1T2XEX9_9BACL</name>
<feature type="compositionally biased region" description="Basic residues" evidence="2">
    <location>
        <begin position="36"/>
        <end position="46"/>
    </location>
</feature>
<dbReference type="RefSeq" id="WP_078498723.1">
    <property type="nucleotide sequence ID" value="NZ_MSZX01000004.1"/>
</dbReference>
<dbReference type="STRING" id="1324314.BVG16_11215"/>
<proteinExistence type="inferred from homology"/>
<dbReference type="InterPro" id="IPR004474">
    <property type="entry name" value="LytR_CpsA_psr"/>
</dbReference>